<dbReference type="CDD" id="cd17624">
    <property type="entry name" value="REC_OmpR_PmrA-like"/>
    <property type="match status" value="1"/>
</dbReference>
<dbReference type="Gene3D" id="6.10.250.690">
    <property type="match status" value="1"/>
</dbReference>
<dbReference type="InterPro" id="IPR011006">
    <property type="entry name" value="CheY-like_superfamily"/>
</dbReference>
<evidence type="ECO:0000256" key="3">
    <source>
        <dbReference type="ARBA" id="ARBA00022553"/>
    </source>
</evidence>
<dbReference type="PANTHER" id="PTHR48111:SF35">
    <property type="entry name" value="TRANSCRIPTIONAL REGULATORY PROTEIN QSEB"/>
    <property type="match status" value="1"/>
</dbReference>
<keyword evidence="5" id="KW-0805">Transcription regulation</keyword>
<organism evidence="12 13">
    <name type="scientific">Acinetobacter baumannii (strain 1295743)</name>
    <dbReference type="NCBI Taxonomy" id="1310613"/>
    <lineage>
        <taxon>Bacteria</taxon>
        <taxon>Pseudomonadati</taxon>
        <taxon>Pseudomonadota</taxon>
        <taxon>Gammaproteobacteria</taxon>
        <taxon>Moraxellales</taxon>
        <taxon>Moraxellaceae</taxon>
        <taxon>Acinetobacter</taxon>
        <taxon>Acinetobacter calcoaceticus/baumannii complex</taxon>
    </lineage>
</organism>
<feature type="DNA-binding region" description="OmpR/PhoB-type" evidence="9">
    <location>
        <begin position="124"/>
        <end position="218"/>
    </location>
</feature>
<keyword evidence="7" id="KW-0804">Transcription</keyword>
<evidence type="ECO:0000259" key="11">
    <source>
        <dbReference type="PROSITE" id="PS51755"/>
    </source>
</evidence>
<evidence type="ECO:0000256" key="7">
    <source>
        <dbReference type="ARBA" id="ARBA00023163"/>
    </source>
</evidence>
<dbReference type="Gene3D" id="3.40.50.2300">
    <property type="match status" value="1"/>
</dbReference>
<dbReference type="Pfam" id="PF00072">
    <property type="entry name" value="Response_reg"/>
    <property type="match status" value="1"/>
</dbReference>
<sequence>MFIVLVEDDPYIAQSICAALNYLNISVEHVSHARAADYFIRHSAVDLCLLDLGLPDQDGLDLLHSWRRDQIDLPVLVLTARLRTDQCVQALNAGADDYLTKPFELEELIARIHALTRRHRGFASNTLQFDELVLNRDTQTVTYQDQAVNLSRREFSLLETLMSHPNQILKNEQLIDKLYGFQDSIESNALNVHIYHLRQKLHPDLIQTIRGVGYIFKPFEQRHV</sequence>
<comment type="subcellular location">
    <subcellularLocation>
        <location evidence="1">Cytoplasm</location>
    </subcellularLocation>
</comment>
<dbReference type="SMART" id="SM00862">
    <property type="entry name" value="Trans_reg_C"/>
    <property type="match status" value="1"/>
</dbReference>
<feature type="domain" description="OmpR/PhoB-type" evidence="11">
    <location>
        <begin position="124"/>
        <end position="218"/>
    </location>
</feature>
<protein>
    <submittedName>
        <fullName evidence="12">Two-component system response regulator protein</fullName>
    </submittedName>
</protein>
<dbReference type="Proteomes" id="UP000020595">
    <property type="component" value="Unassembled WGS sequence"/>
</dbReference>
<keyword evidence="2" id="KW-0963">Cytoplasm</keyword>
<keyword evidence="3 8" id="KW-0597">Phosphoprotein</keyword>
<proteinExistence type="predicted"/>
<evidence type="ECO:0000313" key="13">
    <source>
        <dbReference type="Proteomes" id="UP000020595"/>
    </source>
</evidence>
<name>A0A009HN40_ACIB9</name>
<dbReference type="PROSITE" id="PS51755">
    <property type="entry name" value="OMPR_PHOB"/>
    <property type="match status" value="1"/>
</dbReference>
<keyword evidence="6 9" id="KW-0238">DNA-binding</keyword>
<feature type="modified residue" description="4-aspartylphosphate" evidence="8">
    <location>
        <position position="51"/>
    </location>
</feature>
<reference evidence="12 13" key="1">
    <citation type="submission" date="2014-02" db="EMBL/GenBank/DDBJ databases">
        <title>Comparative genomics and transcriptomics to identify genetic mechanisms underlying the emergence of carbapenem resistant Acinetobacter baumannii (CRAb).</title>
        <authorList>
            <person name="Harris A.D."/>
            <person name="Johnson K.J."/>
            <person name="George J."/>
            <person name="Shefchek K."/>
            <person name="Daugherty S.C."/>
            <person name="Parankush S."/>
            <person name="Sadzewicz L."/>
            <person name="Tallon L."/>
            <person name="Sengamalay N."/>
            <person name="Hazen T.H."/>
            <person name="Rasko D.A."/>
        </authorList>
    </citation>
    <scope>NUCLEOTIDE SEQUENCE [LARGE SCALE GENOMIC DNA]</scope>
    <source>
        <strain evidence="12 13">1295743</strain>
    </source>
</reference>
<dbReference type="GO" id="GO:0000976">
    <property type="term" value="F:transcription cis-regulatory region binding"/>
    <property type="evidence" value="ECO:0007669"/>
    <property type="project" value="TreeGrafter"/>
</dbReference>
<evidence type="ECO:0000256" key="8">
    <source>
        <dbReference type="PROSITE-ProRule" id="PRU00169"/>
    </source>
</evidence>
<evidence type="ECO:0000256" key="6">
    <source>
        <dbReference type="ARBA" id="ARBA00023125"/>
    </source>
</evidence>
<dbReference type="InterPro" id="IPR001789">
    <property type="entry name" value="Sig_transdc_resp-reg_receiver"/>
</dbReference>
<accession>A0A009HN40</accession>
<evidence type="ECO:0000313" key="12">
    <source>
        <dbReference type="EMBL" id="EXB04460.1"/>
    </source>
</evidence>
<feature type="domain" description="Response regulatory" evidence="10">
    <location>
        <begin position="2"/>
        <end position="116"/>
    </location>
</feature>
<dbReference type="RefSeq" id="WP_005247066.1">
    <property type="nucleotide sequence ID" value="NZ_JEWH01000049.1"/>
</dbReference>
<comment type="caution">
    <text evidence="12">The sequence shown here is derived from an EMBL/GenBank/DDBJ whole genome shotgun (WGS) entry which is preliminary data.</text>
</comment>
<evidence type="ECO:0000256" key="5">
    <source>
        <dbReference type="ARBA" id="ARBA00023015"/>
    </source>
</evidence>
<dbReference type="GO" id="GO:0000156">
    <property type="term" value="F:phosphorelay response regulator activity"/>
    <property type="evidence" value="ECO:0007669"/>
    <property type="project" value="TreeGrafter"/>
</dbReference>
<keyword evidence="4" id="KW-0902">Two-component regulatory system</keyword>
<dbReference type="AlphaFoldDB" id="A0A009HN40"/>
<dbReference type="EMBL" id="JEWH01000049">
    <property type="protein sequence ID" value="EXB04460.1"/>
    <property type="molecule type" value="Genomic_DNA"/>
</dbReference>
<evidence type="ECO:0000259" key="10">
    <source>
        <dbReference type="PROSITE" id="PS50110"/>
    </source>
</evidence>
<dbReference type="SUPFAM" id="SSF52172">
    <property type="entry name" value="CheY-like"/>
    <property type="match status" value="1"/>
</dbReference>
<dbReference type="InterPro" id="IPR001867">
    <property type="entry name" value="OmpR/PhoB-type_DNA-bd"/>
</dbReference>
<dbReference type="CDD" id="cd00383">
    <property type="entry name" value="trans_reg_C"/>
    <property type="match status" value="1"/>
</dbReference>
<evidence type="ECO:0000256" key="4">
    <source>
        <dbReference type="ARBA" id="ARBA00023012"/>
    </source>
</evidence>
<evidence type="ECO:0000256" key="2">
    <source>
        <dbReference type="ARBA" id="ARBA00022490"/>
    </source>
</evidence>
<dbReference type="PANTHER" id="PTHR48111">
    <property type="entry name" value="REGULATOR OF RPOS"/>
    <property type="match status" value="1"/>
</dbReference>
<dbReference type="Gene3D" id="1.10.10.10">
    <property type="entry name" value="Winged helix-like DNA-binding domain superfamily/Winged helix DNA-binding domain"/>
    <property type="match status" value="1"/>
</dbReference>
<dbReference type="GO" id="GO:0005829">
    <property type="term" value="C:cytosol"/>
    <property type="evidence" value="ECO:0007669"/>
    <property type="project" value="TreeGrafter"/>
</dbReference>
<dbReference type="PROSITE" id="PS50110">
    <property type="entry name" value="RESPONSE_REGULATORY"/>
    <property type="match status" value="1"/>
</dbReference>
<dbReference type="SMART" id="SM00448">
    <property type="entry name" value="REC"/>
    <property type="match status" value="1"/>
</dbReference>
<dbReference type="GeneID" id="69582890"/>
<dbReference type="GO" id="GO:0006355">
    <property type="term" value="P:regulation of DNA-templated transcription"/>
    <property type="evidence" value="ECO:0007669"/>
    <property type="project" value="InterPro"/>
</dbReference>
<gene>
    <name evidence="12" type="ORF">J512_3134</name>
</gene>
<dbReference type="InterPro" id="IPR039420">
    <property type="entry name" value="WalR-like"/>
</dbReference>
<dbReference type="GO" id="GO:0032993">
    <property type="term" value="C:protein-DNA complex"/>
    <property type="evidence" value="ECO:0007669"/>
    <property type="project" value="TreeGrafter"/>
</dbReference>
<dbReference type="PATRIC" id="fig|1310613.3.peg.3015"/>
<dbReference type="InterPro" id="IPR036388">
    <property type="entry name" value="WH-like_DNA-bd_sf"/>
</dbReference>
<dbReference type="Pfam" id="PF00486">
    <property type="entry name" value="Trans_reg_C"/>
    <property type="match status" value="1"/>
</dbReference>
<evidence type="ECO:0000256" key="9">
    <source>
        <dbReference type="PROSITE-ProRule" id="PRU01091"/>
    </source>
</evidence>
<evidence type="ECO:0000256" key="1">
    <source>
        <dbReference type="ARBA" id="ARBA00004496"/>
    </source>
</evidence>